<name>A0A0F9IYK3_9ZZZZ</name>
<dbReference type="EMBL" id="LAZR01019555">
    <property type="protein sequence ID" value="KKL92112.1"/>
    <property type="molecule type" value="Genomic_DNA"/>
</dbReference>
<organism evidence="1">
    <name type="scientific">marine sediment metagenome</name>
    <dbReference type="NCBI Taxonomy" id="412755"/>
    <lineage>
        <taxon>unclassified sequences</taxon>
        <taxon>metagenomes</taxon>
        <taxon>ecological metagenomes</taxon>
    </lineage>
</organism>
<accession>A0A0F9IYK3</accession>
<protein>
    <submittedName>
        <fullName evidence="1">Uncharacterized protein</fullName>
    </submittedName>
</protein>
<sequence>MARTALTLNTIVITGLVQALVAAAADGNMFANSGRLRLVVKNSHGSASRTLTFPTPGTIGGLDIENPSVVIAAGDTVLIGPFPPLLFNQRSGDDIGKVYIDYSDEADLTVGVFQ</sequence>
<gene>
    <name evidence="1" type="ORF">LCGC14_1887970</name>
</gene>
<evidence type="ECO:0000313" key="1">
    <source>
        <dbReference type="EMBL" id="KKL92112.1"/>
    </source>
</evidence>
<comment type="caution">
    <text evidence="1">The sequence shown here is derived from an EMBL/GenBank/DDBJ whole genome shotgun (WGS) entry which is preliminary data.</text>
</comment>
<dbReference type="AlphaFoldDB" id="A0A0F9IYK3"/>
<proteinExistence type="predicted"/>
<reference evidence="1" key="1">
    <citation type="journal article" date="2015" name="Nature">
        <title>Complex archaea that bridge the gap between prokaryotes and eukaryotes.</title>
        <authorList>
            <person name="Spang A."/>
            <person name="Saw J.H."/>
            <person name="Jorgensen S.L."/>
            <person name="Zaremba-Niedzwiedzka K."/>
            <person name="Martijn J."/>
            <person name="Lind A.E."/>
            <person name="van Eijk R."/>
            <person name="Schleper C."/>
            <person name="Guy L."/>
            <person name="Ettema T.J."/>
        </authorList>
    </citation>
    <scope>NUCLEOTIDE SEQUENCE</scope>
</reference>